<dbReference type="RefSeq" id="WP_032419797.1">
    <property type="nucleotide sequence ID" value="NZ_AP023453.1"/>
</dbReference>
<evidence type="ECO:0000313" key="5">
    <source>
        <dbReference type="EMBL" id="VGM33209.1"/>
    </source>
</evidence>
<dbReference type="EMBL" id="CAAHCW010000001">
    <property type="protein sequence ID" value="VGL61175.1"/>
    <property type="molecule type" value="Genomic_DNA"/>
</dbReference>
<feature type="region of interest" description="Disordered" evidence="2">
    <location>
        <begin position="98"/>
        <end position="123"/>
    </location>
</feature>
<name>A0A486HZ30_KLEPN</name>
<evidence type="ECO:0000313" key="3">
    <source>
        <dbReference type="EMBL" id="TYL70209.1"/>
    </source>
</evidence>
<dbReference type="InterPro" id="IPR004929">
    <property type="entry name" value="I-spanin"/>
</dbReference>
<protein>
    <submittedName>
        <fullName evidence="3 4">Lysis protein</fullName>
    </submittedName>
</protein>
<accession>A0A486HZ30</accession>
<dbReference type="EMBL" id="VSSY01000100">
    <property type="protein sequence ID" value="TYL70209.1"/>
    <property type="molecule type" value="Genomic_DNA"/>
</dbReference>
<evidence type="ECO:0000313" key="4">
    <source>
        <dbReference type="EMBL" id="VGL61175.1"/>
    </source>
</evidence>
<reference evidence="3 6" key="2">
    <citation type="submission" date="2019-08" db="EMBL/GenBank/DDBJ databases">
        <title>Phenotypic and genetic characterization of extended-spectrum b-lactamase-producing hypermucoviscous Klebsiella pneumoniae from Chile.</title>
        <authorList>
            <person name="Morales-Leon F."/>
            <person name="Caro C."/>
            <person name="Opazo-Capurro A."/>
            <person name="Lincopan N."/>
            <person name="Dominguez-Yevenes M."/>
            <person name="Lima C."/>
            <person name="Bello-Toledo H."/>
            <person name="Gonzalez-Rocha G."/>
        </authorList>
    </citation>
    <scope>NUCLEOTIDE SEQUENCE [LARGE SCALE GENOMIC DNA]</scope>
    <source>
        <strain evidence="3 6">UCO-494</strain>
    </source>
</reference>
<gene>
    <name evidence="3" type="ORF">FXN67_30270</name>
    <name evidence="5" type="ORF">SAMEA4873629_00339</name>
    <name evidence="4" type="ORF">SAMEA4873645_00313</name>
</gene>
<organism evidence="3 6">
    <name type="scientific">Klebsiella pneumoniae</name>
    <dbReference type="NCBI Taxonomy" id="573"/>
    <lineage>
        <taxon>Bacteria</taxon>
        <taxon>Pseudomonadati</taxon>
        <taxon>Pseudomonadota</taxon>
        <taxon>Gammaproteobacteria</taxon>
        <taxon>Enterobacterales</taxon>
        <taxon>Enterobacteriaceae</taxon>
        <taxon>Klebsiella/Raoultella group</taxon>
        <taxon>Klebsiella</taxon>
        <taxon>Klebsiella pneumoniae complex</taxon>
    </lineage>
</organism>
<dbReference type="HAMAP" id="MF_04137">
    <property type="entry name" value="I_SPANIN_LAMBDA"/>
    <property type="match status" value="1"/>
</dbReference>
<reference evidence="4" key="1">
    <citation type="submission" date="2019-03" db="EMBL/GenBank/DDBJ databases">
        <authorList>
            <consortium name="Pathogen Informatics"/>
        </authorList>
    </citation>
    <scope>NUCLEOTIDE SEQUENCE</scope>
    <source>
        <strain evidence="4">5012STDY7626443</strain>
        <strain evidence="5">5012STDY7626467</strain>
    </source>
</reference>
<evidence type="ECO:0000313" key="6">
    <source>
        <dbReference type="Proteomes" id="UP000322977"/>
    </source>
</evidence>
<evidence type="ECO:0000256" key="1">
    <source>
        <dbReference type="SAM" id="Coils"/>
    </source>
</evidence>
<dbReference type="Proteomes" id="UP000322977">
    <property type="component" value="Unassembled WGS sequence"/>
</dbReference>
<keyword evidence="1" id="KW-0175">Coiled coil</keyword>
<evidence type="ECO:0000256" key="2">
    <source>
        <dbReference type="SAM" id="MobiDB-lite"/>
    </source>
</evidence>
<dbReference type="Pfam" id="PF03245">
    <property type="entry name" value="Phage_lysis"/>
    <property type="match status" value="1"/>
</dbReference>
<sequence length="159" mass="17537">MNRLVTFGLVLAVVALGWTADHYYGKAVDLRDKYRTAYSTTQLQAATIDDMQARQQSLAALDAKHTKELADAQNQIDALERDVADGLKQLQLHARCPSVSADKSTGTSGPDDGASPGLTDTAERDYYTLRKRIEKARKQIDGLQNYIRQQCLAPQTASH</sequence>
<dbReference type="GO" id="GO:0044659">
    <property type="term" value="P:viral release from host cell by cytolysis"/>
    <property type="evidence" value="ECO:0007669"/>
    <property type="project" value="InterPro"/>
</dbReference>
<dbReference type="AlphaFoldDB" id="A0A486HZ30"/>
<dbReference type="EMBL" id="CAAHDI010000001">
    <property type="protein sequence ID" value="VGM33209.1"/>
    <property type="molecule type" value="Genomic_DNA"/>
</dbReference>
<feature type="coiled-coil region" evidence="1">
    <location>
        <begin position="62"/>
        <end position="89"/>
    </location>
</feature>
<proteinExistence type="inferred from homology"/>